<dbReference type="EMBL" id="DS235855">
    <property type="protein sequence ID" value="EEB18985.1"/>
    <property type="molecule type" value="Genomic_DNA"/>
</dbReference>
<proteinExistence type="predicted"/>
<name>E0W029_PEDHC</name>
<evidence type="ECO:0000259" key="1">
    <source>
        <dbReference type="Pfam" id="PF14961"/>
    </source>
</evidence>
<dbReference type="CTD" id="8235683"/>
<dbReference type="AlphaFoldDB" id="E0W029"/>
<gene>
    <name evidence="3" type="primary">8235683</name>
    <name evidence="2" type="ORF">Phum_PHUM544480</name>
</gene>
<protein>
    <recommendedName>
        <fullName evidence="1">BROMI middle region domain-containing protein</fullName>
    </recommendedName>
</protein>
<feature type="domain" description="BROMI middle region" evidence="1">
    <location>
        <begin position="218"/>
        <end position="349"/>
    </location>
</feature>
<reference evidence="2" key="2">
    <citation type="submission" date="2007-04" db="EMBL/GenBank/DDBJ databases">
        <title>The genome of the human body louse.</title>
        <authorList>
            <consortium name="The Human Body Louse Genome Consortium"/>
            <person name="Kirkness E."/>
            <person name="Walenz B."/>
            <person name="Hass B."/>
            <person name="Bruggner R."/>
            <person name="Strausberg R."/>
        </authorList>
    </citation>
    <scope>NUCLEOTIDE SEQUENCE</scope>
    <source>
        <strain evidence="2">USDA</strain>
    </source>
</reference>
<reference evidence="3" key="3">
    <citation type="submission" date="2020-05" db="UniProtKB">
        <authorList>
            <consortium name="EnsemblMetazoa"/>
        </authorList>
    </citation>
    <scope>IDENTIFICATION</scope>
    <source>
        <strain evidence="3">USDA</strain>
    </source>
</reference>
<dbReference type="InParanoid" id="E0W029"/>
<keyword evidence="4" id="KW-1185">Reference proteome</keyword>
<evidence type="ECO:0000313" key="3">
    <source>
        <dbReference type="EnsemblMetazoa" id="PHUM544480-PA"/>
    </source>
</evidence>
<dbReference type="EMBL" id="AAZO01006615">
    <property type="status" value="NOT_ANNOTATED_CDS"/>
    <property type="molecule type" value="Genomic_DNA"/>
</dbReference>
<dbReference type="OrthoDB" id="1668230at2759"/>
<dbReference type="GeneID" id="8235683"/>
<evidence type="ECO:0000313" key="2">
    <source>
        <dbReference type="EMBL" id="EEB18985.1"/>
    </source>
</evidence>
<accession>E0W029</accession>
<dbReference type="Proteomes" id="UP000009046">
    <property type="component" value="Unassembled WGS sequence"/>
</dbReference>
<dbReference type="VEuPathDB" id="VectorBase:PHUM544480"/>
<evidence type="ECO:0000313" key="4">
    <source>
        <dbReference type="Proteomes" id="UP000009046"/>
    </source>
</evidence>
<dbReference type="InterPro" id="IPR032735">
    <property type="entry name" value="BROMI_M"/>
</dbReference>
<dbReference type="HOGENOM" id="CLU_545506_0_0_1"/>
<organism>
    <name type="scientific">Pediculus humanus subsp. corporis</name>
    <name type="common">Body louse</name>
    <dbReference type="NCBI Taxonomy" id="121224"/>
    <lineage>
        <taxon>Eukaryota</taxon>
        <taxon>Metazoa</taxon>
        <taxon>Ecdysozoa</taxon>
        <taxon>Arthropoda</taxon>
        <taxon>Hexapoda</taxon>
        <taxon>Insecta</taxon>
        <taxon>Pterygota</taxon>
        <taxon>Neoptera</taxon>
        <taxon>Paraneoptera</taxon>
        <taxon>Psocodea</taxon>
        <taxon>Troctomorpha</taxon>
        <taxon>Phthiraptera</taxon>
        <taxon>Anoplura</taxon>
        <taxon>Pediculidae</taxon>
        <taxon>Pediculus</taxon>
    </lineage>
</organism>
<dbReference type="Pfam" id="PF14961">
    <property type="entry name" value="BROMI"/>
    <property type="match status" value="1"/>
</dbReference>
<dbReference type="KEGG" id="phu:Phum_PHUM544480"/>
<dbReference type="EnsemblMetazoa" id="PHUM544480-RA">
    <property type="protein sequence ID" value="PHUM544480-PA"/>
    <property type="gene ID" value="PHUM544480"/>
</dbReference>
<dbReference type="RefSeq" id="XP_002431723.1">
    <property type="nucleotide sequence ID" value="XM_002431678.1"/>
</dbReference>
<sequence length="500" mass="58612">MDVKYKKQITKLVKNKFGNIIENDFQNRFSKDDISFDTTNYVNELLDKYTSNDEFKKLENQFMAYKLQELTDEKSPEQLNKEYLSDSVDFMAPAEFQKSINVDVVNNLQNNSKSCQIRYLKELELYVEDFIELPSWINLKKCLETYLRKKFNRQIQILTLKVFQRLLFSTKQHVICESFMSLTETIFFLIDSNNSIYNRNVCLKGFETFNNNEERKNFFFQRTQNFKAAEISNTDSEILLKSMLLLIKCQKQISGKWGRFNDLRLKNVIFSFVHLLASTTTTKHKKFTGLELISILNPTGNWCRYWCHTAPGRSLLCSALKKYKNFFSHIVEKILIKIEKKNNNNNNSFTSFIKKTKTIEELESIDGERGKQYSSVKDNGKNETVHIYSAPITSSKRLKKQVNSRFIIENIPKDVMEEASFCHSLSLIVILTQFHVGQTLFPVQTSIRKRSLSLQDLSSSIISYLNGFKNFKNDIENVQITSTYRQYLIQLLNTLEKIKN</sequence>
<reference evidence="2" key="1">
    <citation type="submission" date="2007-04" db="EMBL/GenBank/DDBJ databases">
        <title>Annotation of Pediculus humanus corporis strain USDA.</title>
        <authorList>
            <person name="Kirkness E."/>
            <person name="Hannick L."/>
            <person name="Hass B."/>
            <person name="Bruggner R."/>
            <person name="Lawson D."/>
            <person name="Bidwell S."/>
            <person name="Joardar V."/>
            <person name="Caler E."/>
            <person name="Walenz B."/>
            <person name="Inman J."/>
            <person name="Schobel S."/>
            <person name="Galinsky K."/>
            <person name="Amedeo P."/>
            <person name="Strausberg R."/>
        </authorList>
    </citation>
    <scope>NUCLEOTIDE SEQUENCE</scope>
    <source>
        <strain evidence="2">USDA</strain>
    </source>
</reference>